<dbReference type="PANTHER" id="PTHR24637:SF356">
    <property type="entry name" value="NEMATODE CUTICLE COLLAGEN N-TERMINAL DOMAIN-CONTAINING PROTEIN"/>
    <property type="match status" value="1"/>
</dbReference>
<keyword evidence="3" id="KW-0812">Transmembrane</keyword>
<dbReference type="GO" id="GO:0042302">
    <property type="term" value="F:structural constituent of cuticle"/>
    <property type="evidence" value="ECO:0007669"/>
    <property type="project" value="InterPro"/>
</dbReference>
<dbReference type="Pfam" id="PF01484">
    <property type="entry name" value="Col_cuticle_N"/>
    <property type="match status" value="1"/>
</dbReference>
<evidence type="ECO:0000256" key="1">
    <source>
        <dbReference type="ARBA" id="ARBA00022737"/>
    </source>
</evidence>
<dbReference type="Pfam" id="PF01391">
    <property type="entry name" value="Collagen"/>
    <property type="match status" value="2"/>
</dbReference>
<feature type="compositionally biased region" description="Low complexity" evidence="2">
    <location>
        <begin position="202"/>
        <end position="227"/>
    </location>
</feature>
<name>A0A016SSD2_9BILA</name>
<dbReference type="PANTHER" id="PTHR24637">
    <property type="entry name" value="COLLAGEN"/>
    <property type="match status" value="1"/>
</dbReference>
<keyword evidence="1" id="KW-0677">Repeat</keyword>
<dbReference type="EMBL" id="JARK01001520">
    <property type="protein sequence ID" value="EYB93282.1"/>
    <property type="molecule type" value="Genomic_DNA"/>
</dbReference>
<proteinExistence type="predicted"/>
<keyword evidence="6" id="KW-1185">Reference proteome</keyword>
<accession>A0A016SSD2</accession>
<dbReference type="STRING" id="53326.A0A016SSD2"/>
<reference evidence="6" key="1">
    <citation type="journal article" date="2015" name="Nat. Genet.">
        <title>The genome and transcriptome of the zoonotic hookworm Ancylostoma ceylanicum identify infection-specific gene families.</title>
        <authorList>
            <person name="Schwarz E.M."/>
            <person name="Hu Y."/>
            <person name="Antoshechkin I."/>
            <person name="Miller M.M."/>
            <person name="Sternberg P.W."/>
            <person name="Aroian R.V."/>
        </authorList>
    </citation>
    <scope>NUCLEOTIDE SEQUENCE</scope>
    <source>
        <strain evidence="6">HY135</strain>
    </source>
</reference>
<dbReference type="InterPro" id="IPR002486">
    <property type="entry name" value="Col_cuticle_N"/>
</dbReference>
<evidence type="ECO:0000313" key="5">
    <source>
        <dbReference type="EMBL" id="EYB93282.1"/>
    </source>
</evidence>
<dbReference type="OrthoDB" id="10037288at2759"/>
<feature type="transmembrane region" description="Helical" evidence="3">
    <location>
        <begin position="6"/>
        <end position="28"/>
    </location>
</feature>
<evidence type="ECO:0000256" key="3">
    <source>
        <dbReference type="SAM" id="Phobius"/>
    </source>
</evidence>
<dbReference type="Proteomes" id="UP000024635">
    <property type="component" value="Unassembled WGS sequence"/>
</dbReference>
<evidence type="ECO:0000256" key="2">
    <source>
        <dbReference type="SAM" id="MobiDB-lite"/>
    </source>
</evidence>
<feature type="domain" description="Nematode cuticle collagen N-terminal" evidence="4">
    <location>
        <begin position="48"/>
        <end position="99"/>
    </location>
</feature>
<gene>
    <name evidence="5" type="primary">Acey_s0184.g993</name>
    <name evidence="5" type="synonym">Acey-col-153</name>
    <name evidence="5" type="ORF">Y032_0184g993</name>
</gene>
<keyword evidence="3" id="KW-1133">Transmembrane helix</keyword>
<sequence length="348" mass="36179">MAIHTYAFLLSLLTVVITFLTDFGSRNIKDLKLHSAPPLTTILMKPGHILCGILAVFSATTLVLFTTGMLCVYISTLQHELESELDQLKLETDHIWQDMVAMGGDLEMSRRVRRDLGEVLNTAEIEEVPAPLNFPRESCLCFAGQACPPGPPGPTGEEGPDGRDGVDGVDGYDGFDAHPSEPSKITKGCFFCPPGEPGPQGPAGAPGKRGLRGAQGRAGRPGNNGQRGFPGDMGSVGPPGPDGEAGEPGPNGIDGVKYIPRQGVKGIMGEPGLEGAPGFRGRPGTIGKIGEVGYPGIVGMAGMDGAVGGVGQPGPPGPRGEDALYCGCQSRESQLETVEHEINTTVST</sequence>
<comment type="caution">
    <text evidence="5">The sequence shown here is derived from an EMBL/GenBank/DDBJ whole genome shotgun (WGS) entry which is preliminary data.</text>
</comment>
<dbReference type="AlphaFoldDB" id="A0A016SSD2"/>
<feature type="region of interest" description="Disordered" evidence="2">
    <location>
        <begin position="150"/>
        <end position="256"/>
    </location>
</feature>
<keyword evidence="3" id="KW-0472">Membrane</keyword>
<dbReference type="SMART" id="SM01088">
    <property type="entry name" value="Col_cuticle_N"/>
    <property type="match status" value="1"/>
</dbReference>
<dbReference type="InterPro" id="IPR008160">
    <property type="entry name" value="Collagen"/>
</dbReference>
<organism evidence="5 6">
    <name type="scientific">Ancylostoma ceylanicum</name>
    <dbReference type="NCBI Taxonomy" id="53326"/>
    <lineage>
        <taxon>Eukaryota</taxon>
        <taxon>Metazoa</taxon>
        <taxon>Ecdysozoa</taxon>
        <taxon>Nematoda</taxon>
        <taxon>Chromadorea</taxon>
        <taxon>Rhabditida</taxon>
        <taxon>Rhabditina</taxon>
        <taxon>Rhabditomorpha</taxon>
        <taxon>Strongyloidea</taxon>
        <taxon>Ancylostomatidae</taxon>
        <taxon>Ancylostomatinae</taxon>
        <taxon>Ancylostoma</taxon>
    </lineage>
</organism>
<evidence type="ECO:0000313" key="6">
    <source>
        <dbReference type="Proteomes" id="UP000024635"/>
    </source>
</evidence>
<protein>
    <recommendedName>
        <fullName evidence="4">Nematode cuticle collagen N-terminal domain-containing protein</fullName>
    </recommendedName>
</protein>
<feature type="transmembrane region" description="Helical" evidence="3">
    <location>
        <begin position="49"/>
        <end position="75"/>
    </location>
</feature>
<evidence type="ECO:0000259" key="4">
    <source>
        <dbReference type="SMART" id="SM01088"/>
    </source>
</evidence>